<dbReference type="Proteomes" id="UP001178148">
    <property type="component" value="Unassembled WGS sequence"/>
</dbReference>
<organism evidence="1 2">
    <name type="scientific">Candidatus Endonucleibacter bathymodioli</name>
    <dbReference type="NCBI Taxonomy" id="539814"/>
    <lineage>
        <taxon>Bacteria</taxon>
        <taxon>Pseudomonadati</taxon>
        <taxon>Pseudomonadota</taxon>
        <taxon>Gammaproteobacteria</taxon>
        <taxon>Oceanospirillales</taxon>
        <taxon>Endozoicomonadaceae</taxon>
        <taxon>Candidatus Endonucleibacter</taxon>
    </lineage>
</organism>
<name>A0AA90NZ89_9GAMM</name>
<proteinExistence type="predicted"/>
<sequence length="96" mass="10440">SYPAGNNTEAESMLYNNTKVNYSSNLNSSQGVNFSNGSEAFTSDVINISNVTEPNLIGNYTDDPQNGSYELTTSFSVKTSPDQLLRMLLTLVMSQS</sequence>
<gene>
    <name evidence="1" type="ORF">QS748_14675</name>
</gene>
<dbReference type="AlphaFoldDB" id="A0AA90NZ89"/>
<comment type="caution">
    <text evidence="1">The sequence shown here is derived from an EMBL/GenBank/DDBJ whole genome shotgun (WGS) entry which is preliminary data.</text>
</comment>
<dbReference type="EMBL" id="JASXSV010000051">
    <property type="protein sequence ID" value="MDP0590358.1"/>
    <property type="molecule type" value="Genomic_DNA"/>
</dbReference>
<feature type="non-terminal residue" evidence="1">
    <location>
        <position position="1"/>
    </location>
</feature>
<evidence type="ECO:0000313" key="2">
    <source>
        <dbReference type="Proteomes" id="UP001178148"/>
    </source>
</evidence>
<reference evidence="1 2" key="1">
    <citation type="journal article" date="2023" name="bioRxiv">
        <title>An intranuclear bacterial parasite of deep-sea mussels expresses apoptosis inhibitors acquired from its host.</title>
        <authorList>
            <person name="Gonzalez Porras M.A."/>
            <person name="Assie A."/>
            <person name="Tietjen M."/>
            <person name="Violette M."/>
            <person name="Kleiner M."/>
            <person name="Gruber-Vodicka H."/>
            <person name="Dubilier N."/>
            <person name="Leisch N."/>
        </authorList>
    </citation>
    <scope>NUCLEOTIDE SEQUENCE [LARGE SCALE GENOMIC DNA]</scope>
    <source>
        <strain evidence="1">IAP13</strain>
    </source>
</reference>
<evidence type="ECO:0000313" key="1">
    <source>
        <dbReference type="EMBL" id="MDP0590358.1"/>
    </source>
</evidence>
<keyword evidence="2" id="KW-1185">Reference proteome</keyword>
<accession>A0AA90NZ89</accession>
<protein>
    <submittedName>
        <fullName evidence="1">Uncharacterized protein</fullName>
    </submittedName>
</protein>